<protein>
    <submittedName>
        <fullName evidence="1">Uncharacterized protein</fullName>
    </submittedName>
</protein>
<dbReference type="RefSeq" id="WP_092224438.1">
    <property type="nucleotide sequence ID" value="NZ_FNJI01000024.1"/>
</dbReference>
<dbReference type="EMBL" id="FNJI01000024">
    <property type="protein sequence ID" value="SDP53465.1"/>
    <property type="molecule type" value="Genomic_DNA"/>
</dbReference>
<dbReference type="STRING" id="91360.SAMN05660330_03100"/>
<dbReference type="OrthoDB" id="5509144at2"/>
<keyword evidence="2" id="KW-1185">Reference proteome</keyword>
<reference evidence="1 2" key="1">
    <citation type="submission" date="2016-10" db="EMBL/GenBank/DDBJ databases">
        <authorList>
            <person name="de Groot N.N."/>
        </authorList>
    </citation>
    <scope>NUCLEOTIDE SEQUENCE [LARGE SCALE GENOMIC DNA]</scope>
    <source>
        <strain evidence="1 2">DSM 12130</strain>
    </source>
</reference>
<evidence type="ECO:0000313" key="1">
    <source>
        <dbReference type="EMBL" id="SDP53465.1"/>
    </source>
</evidence>
<organism evidence="1 2">
    <name type="scientific">Desulforhopalus singaporensis</name>
    <dbReference type="NCBI Taxonomy" id="91360"/>
    <lineage>
        <taxon>Bacteria</taxon>
        <taxon>Pseudomonadati</taxon>
        <taxon>Thermodesulfobacteriota</taxon>
        <taxon>Desulfobulbia</taxon>
        <taxon>Desulfobulbales</taxon>
        <taxon>Desulfocapsaceae</taxon>
        <taxon>Desulforhopalus</taxon>
    </lineage>
</organism>
<sequence length="140" mass="16429">MAKVNISPNRATDRTIRTIDRKRERERKKMFLRAKDHAPEFAAKLVQRLIDREIIETTSVSDIREVFEKQLSQLAYLEDFDLQMKIAPVRTLAQDPNVVSLYFTMYIVEDLIEHPSIQDVFGDDLDIYRAVDSVFRILRG</sequence>
<dbReference type="AlphaFoldDB" id="A0A1H0THZ3"/>
<name>A0A1H0THZ3_9BACT</name>
<gene>
    <name evidence="1" type="ORF">SAMN05660330_03100</name>
</gene>
<dbReference type="Proteomes" id="UP000199073">
    <property type="component" value="Unassembled WGS sequence"/>
</dbReference>
<accession>A0A1H0THZ3</accession>
<proteinExistence type="predicted"/>
<evidence type="ECO:0000313" key="2">
    <source>
        <dbReference type="Proteomes" id="UP000199073"/>
    </source>
</evidence>